<evidence type="ECO:0000313" key="2">
    <source>
        <dbReference type="Proteomes" id="UP000653454"/>
    </source>
</evidence>
<reference evidence="1" key="1">
    <citation type="submission" date="2020-11" db="EMBL/GenBank/DDBJ databases">
        <authorList>
            <person name="Whiteford S."/>
        </authorList>
    </citation>
    <scope>NUCLEOTIDE SEQUENCE</scope>
</reference>
<comment type="caution">
    <text evidence="1">The sequence shown here is derived from an EMBL/GenBank/DDBJ whole genome shotgun (WGS) entry which is preliminary data.</text>
</comment>
<dbReference type="OrthoDB" id="7883576at2759"/>
<protein>
    <submittedName>
        <fullName evidence="1">(diamondback moth) hypothetical protein</fullName>
    </submittedName>
</protein>
<gene>
    <name evidence="1" type="ORF">PLXY2_LOCUS16574</name>
</gene>
<dbReference type="KEGG" id="pxy:105384559"/>
<name>A0A8S4GD54_PLUXY</name>
<accession>A0A8S4GD54</accession>
<proteinExistence type="predicted"/>
<keyword evidence="2" id="KW-1185">Reference proteome</keyword>
<dbReference type="AlphaFoldDB" id="A0A8S4GD54"/>
<evidence type="ECO:0000313" key="1">
    <source>
        <dbReference type="EMBL" id="CAG9138320.1"/>
    </source>
</evidence>
<dbReference type="Proteomes" id="UP000653454">
    <property type="component" value="Unassembled WGS sequence"/>
</dbReference>
<sequence length="256" mass="28620">MSDSSSFSSLMELIDNHMSKTKIQGSHSDGAGYGIQLPSLTGGSQSDSRLTFTPGQRLPIPTLPVGDSPIQSILAMQVANMLKAKEKREKEEAEEKQRLEEKMRNIKIKDESEKECIIDLMAALKNSPCNPSAMPPTPPPVLSTSSSLESLFEPKFIDCDTEVAKPLTPEPMLPCITDMSYILKQKIPRAKCSNFGKVLTSRYRPVAAPYLKEKYECTIEKFDFSTMSPCDIIKEKLRKPCSYNSYHFDVAPELRM</sequence>
<organism evidence="1 2">
    <name type="scientific">Plutella xylostella</name>
    <name type="common">Diamondback moth</name>
    <name type="synonym">Plutella maculipennis</name>
    <dbReference type="NCBI Taxonomy" id="51655"/>
    <lineage>
        <taxon>Eukaryota</taxon>
        <taxon>Metazoa</taxon>
        <taxon>Ecdysozoa</taxon>
        <taxon>Arthropoda</taxon>
        <taxon>Hexapoda</taxon>
        <taxon>Insecta</taxon>
        <taxon>Pterygota</taxon>
        <taxon>Neoptera</taxon>
        <taxon>Endopterygota</taxon>
        <taxon>Lepidoptera</taxon>
        <taxon>Glossata</taxon>
        <taxon>Ditrysia</taxon>
        <taxon>Yponomeutoidea</taxon>
        <taxon>Plutellidae</taxon>
        <taxon>Plutella</taxon>
    </lineage>
</organism>
<dbReference type="EMBL" id="CAJHNJ030000573">
    <property type="protein sequence ID" value="CAG9138320.1"/>
    <property type="molecule type" value="Genomic_DNA"/>
</dbReference>